<gene>
    <name evidence="2" type="ORF">AVDCRST_MAG11-512</name>
</gene>
<proteinExistence type="predicted"/>
<accession>A0A6J4K546</accession>
<dbReference type="InterPro" id="IPR040596">
    <property type="entry name" value="RNase_II_C_S1"/>
</dbReference>
<organism evidence="2">
    <name type="scientific">uncultured Gemmatimonadaceae bacterium</name>
    <dbReference type="NCBI Taxonomy" id="246130"/>
    <lineage>
        <taxon>Bacteria</taxon>
        <taxon>Pseudomonadati</taxon>
        <taxon>Gemmatimonadota</taxon>
        <taxon>Gemmatimonadia</taxon>
        <taxon>Gemmatimonadales</taxon>
        <taxon>Gemmatimonadaceae</taxon>
        <taxon>environmental samples</taxon>
    </lineage>
</organism>
<dbReference type="Pfam" id="PF18614">
    <property type="entry name" value="RNase_II_C_S1"/>
    <property type="match status" value="1"/>
</dbReference>
<dbReference type="AlphaFoldDB" id="A0A6J4K546"/>
<reference evidence="2" key="1">
    <citation type="submission" date="2020-02" db="EMBL/GenBank/DDBJ databases">
        <authorList>
            <person name="Meier V. D."/>
        </authorList>
    </citation>
    <scope>NUCLEOTIDE SEQUENCE</scope>
    <source>
        <strain evidence="2">AVDCRST_MAG11</strain>
    </source>
</reference>
<evidence type="ECO:0000313" key="2">
    <source>
        <dbReference type="EMBL" id="CAA9296300.1"/>
    </source>
</evidence>
<feature type="domain" description="RNase II-type exonuclease C-terminal S1" evidence="1">
    <location>
        <begin position="29"/>
        <end position="88"/>
    </location>
</feature>
<feature type="non-terminal residue" evidence="2">
    <location>
        <position position="1"/>
    </location>
</feature>
<evidence type="ECO:0000259" key="1">
    <source>
        <dbReference type="Pfam" id="PF18614"/>
    </source>
</evidence>
<name>A0A6J4K546_9BACT</name>
<protein>
    <recommendedName>
        <fullName evidence="1">RNase II-type exonuclease C-terminal S1 domain-containing protein</fullName>
    </recommendedName>
</protein>
<sequence length="94" mass="10082">VEREGEARRIERLVGKQASAAVLAGRVGERFAAVVTGVKQTATYVRLVRPPVDGRLVRGEDGLDVGDAVAVRLLETDVADGFIDFERADGPPRP</sequence>
<dbReference type="EMBL" id="CADCTU010000110">
    <property type="protein sequence ID" value="CAA9296300.1"/>
    <property type="molecule type" value="Genomic_DNA"/>
</dbReference>